<dbReference type="Proteomes" id="UP001595867">
    <property type="component" value="Unassembled WGS sequence"/>
</dbReference>
<gene>
    <name evidence="1" type="ORF">ACFO0C_33730</name>
</gene>
<reference evidence="2" key="1">
    <citation type="journal article" date="2019" name="Int. J. Syst. Evol. Microbiol.">
        <title>The Global Catalogue of Microorganisms (GCM) 10K type strain sequencing project: providing services to taxonomists for standard genome sequencing and annotation.</title>
        <authorList>
            <consortium name="The Broad Institute Genomics Platform"/>
            <consortium name="The Broad Institute Genome Sequencing Center for Infectious Disease"/>
            <person name="Wu L."/>
            <person name="Ma J."/>
        </authorList>
    </citation>
    <scope>NUCLEOTIDE SEQUENCE [LARGE SCALE GENOMIC DNA]</scope>
    <source>
        <strain evidence="2">TBRC 5832</strain>
    </source>
</reference>
<protein>
    <recommendedName>
        <fullName evidence="3">Knr4/Smi1-like domain-containing protein</fullName>
    </recommendedName>
</protein>
<evidence type="ECO:0008006" key="3">
    <source>
        <dbReference type="Google" id="ProtNLM"/>
    </source>
</evidence>
<dbReference type="RefSeq" id="WP_378070808.1">
    <property type="nucleotide sequence ID" value="NZ_JBHSBL010000023.1"/>
</dbReference>
<proteinExistence type="predicted"/>
<dbReference type="PANTHER" id="PTHR32011">
    <property type="entry name" value="OS08G0472400 PROTEIN"/>
    <property type="match status" value="1"/>
</dbReference>
<organism evidence="1 2">
    <name type="scientific">Actinoplanes subglobosus</name>
    <dbReference type="NCBI Taxonomy" id="1547892"/>
    <lineage>
        <taxon>Bacteria</taxon>
        <taxon>Bacillati</taxon>
        <taxon>Actinomycetota</taxon>
        <taxon>Actinomycetes</taxon>
        <taxon>Micromonosporales</taxon>
        <taxon>Micromonosporaceae</taxon>
        <taxon>Actinoplanes</taxon>
    </lineage>
</organism>
<comment type="caution">
    <text evidence="1">The sequence shown here is derived from an EMBL/GenBank/DDBJ whole genome shotgun (WGS) entry which is preliminary data.</text>
</comment>
<evidence type="ECO:0000313" key="2">
    <source>
        <dbReference type="Proteomes" id="UP001595867"/>
    </source>
</evidence>
<sequence length="214" mass="24160">MEIARRIAEWLSAWPHRAAEPGLSDTELHRAEETFELTFPPLLREVLTLIHPIRRPVAPQPGIHQSPSTIPDWRLRDVERTRLLIDIPADGVLFDVEDEDNDFWWHAWGPRPETLPERMAVAERELARVPRLIPLMGHLYVAASDDSPVFSVIQTRVYLYAVSLADLGDDEARTAAIRSATWPVGTVPFWSELCAYASHRDTADPLGRLGSGGF</sequence>
<name>A0ABV8J5Q4_9ACTN</name>
<accession>A0ABV8J5Q4</accession>
<dbReference type="EMBL" id="JBHSBL010000023">
    <property type="protein sequence ID" value="MFC4069913.1"/>
    <property type="molecule type" value="Genomic_DNA"/>
</dbReference>
<evidence type="ECO:0000313" key="1">
    <source>
        <dbReference type="EMBL" id="MFC4069913.1"/>
    </source>
</evidence>
<keyword evidence="2" id="KW-1185">Reference proteome</keyword>
<dbReference type="PANTHER" id="PTHR32011:SF2">
    <property type="entry name" value="OS08G0472400 PROTEIN"/>
    <property type="match status" value="1"/>
</dbReference>